<reference evidence="1" key="1">
    <citation type="submission" date="2017-05" db="EMBL/GenBank/DDBJ databases">
        <authorList>
            <person name="Imhoff J.F."/>
            <person name="Rahn T."/>
            <person name="Kuenzel S."/>
            <person name="Neulinger S.C."/>
        </authorList>
    </citation>
    <scope>NUCLEOTIDE SEQUENCE</scope>
    <source>
        <strain evidence="1">DSM 4395</strain>
    </source>
</reference>
<proteinExistence type="predicted"/>
<evidence type="ECO:0000313" key="1">
    <source>
        <dbReference type="EMBL" id="MBK5929686.1"/>
    </source>
</evidence>
<comment type="caution">
    <text evidence="1">The sequence shown here is derived from an EMBL/GenBank/DDBJ whole genome shotgun (WGS) entry which is preliminary data.</text>
</comment>
<protein>
    <submittedName>
        <fullName evidence="1">Uncharacterized protein</fullName>
    </submittedName>
</protein>
<sequence>MPAWAAQVANRALELSRKLQAGTDIVRPQLREIFDDLISMGASQLLHLLLIRRLVHAFAACKDRGEPAQSAQKTSTTP</sequence>
<keyword evidence="2" id="KW-1185">Reference proteome</keyword>
<reference evidence="1" key="2">
    <citation type="journal article" date="2020" name="Microorganisms">
        <title>Osmotic Adaptation and Compatible Solute Biosynthesis of Phototrophic Bacteria as Revealed from Genome Analyses.</title>
        <authorList>
            <person name="Imhoff J.F."/>
            <person name="Rahn T."/>
            <person name="Kunzel S."/>
            <person name="Keller A."/>
            <person name="Neulinger S.C."/>
        </authorList>
    </citation>
    <scope>NUCLEOTIDE SEQUENCE</scope>
    <source>
        <strain evidence="1">DSM 4395</strain>
    </source>
</reference>
<organism evidence="1 2">
    <name type="scientific">Halochromatium salexigens</name>
    <name type="common">Chromatium salexigens</name>
    <dbReference type="NCBI Taxonomy" id="49447"/>
    <lineage>
        <taxon>Bacteria</taxon>
        <taxon>Pseudomonadati</taxon>
        <taxon>Pseudomonadota</taxon>
        <taxon>Gammaproteobacteria</taxon>
        <taxon>Chromatiales</taxon>
        <taxon>Chromatiaceae</taxon>
        <taxon>Halochromatium</taxon>
    </lineage>
</organism>
<evidence type="ECO:0000313" key="2">
    <source>
        <dbReference type="Proteomes" id="UP001296967"/>
    </source>
</evidence>
<dbReference type="EMBL" id="NHSF01000020">
    <property type="protein sequence ID" value="MBK5929686.1"/>
    <property type="molecule type" value="Genomic_DNA"/>
</dbReference>
<name>A0AAJ0XEW6_HALSE</name>
<gene>
    <name evidence="1" type="ORF">CCR82_03845</name>
</gene>
<dbReference type="Proteomes" id="UP001296967">
    <property type="component" value="Unassembled WGS sequence"/>
</dbReference>
<accession>A0AAJ0XEW6</accession>
<dbReference type="AlphaFoldDB" id="A0AAJ0XEW6"/>